<evidence type="ECO:0000256" key="7">
    <source>
        <dbReference type="ARBA" id="ARBA00023239"/>
    </source>
</evidence>
<dbReference type="Gene3D" id="3.20.20.70">
    <property type="entry name" value="Aldolase class I"/>
    <property type="match status" value="1"/>
</dbReference>
<dbReference type="HOGENOM" id="CLU_053595_3_0_1"/>
<comment type="catalytic activity">
    <reaction evidence="12">
        <text>2-deoxy-D-ribose 5-phosphate = D-glyceraldehyde 3-phosphate + acetaldehyde</text>
        <dbReference type="Rhea" id="RHEA:12821"/>
        <dbReference type="ChEBI" id="CHEBI:15343"/>
        <dbReference type="ChEBI" id="CHEBI:59776"/>
        <dbReference type="ChEBI" id="CHEBI:62877"/>
        <dbReference type="EC" id="4.1.2.4"/>
    </reaction>
</comment>
<dbReference type="InterPro" id="IPR002915">
    <property type="entry name" value="DeoC/FbaB/LacD_aldolase"/>
</dbReference>
<keyword evidence="6" id="KW-0963">Cytoplasm</keyword>
<dbReference type="GO" id="GO:0046386">
    <property type="term" value="P:deoxyribose phosphate catabolic process"/>
    <property type="evidence" value="ECO:0007669"/>
    <property type="project" value="UniProtKB-UniPathway"/>
</dbReference>
<dbReference type="GO" id="GO:0005634">
    <property type="term" value="C:nucleus"/>
    <property type="evidence" value="ECO:0007669"/>
    <property type="project" value="UniProtKB-SubCell"/>
</dbReference>
<protein>
    <recommendedName>
        <fullName evidence="15">Deoxyribose-phosphate aldolase</fullName>
        <ecNumber evidence="5">4.1.2.4</ecNumber>
    </recommendedName>
    <alternativeName>
        <fullName evidence="11">2-deoxy-D-ribose 5-phosphate aldolase</fullName>
    </alternativeName>
    <alternativeName>
        <fullName evidence="10">Phosphodeoxyriboaldolase</fullName>
    </alternativeName>
</protein>
<dbReference type="PANTHER" id="PTHR10889">
    <property type="entry name" value="DEOXYRIBOSE-PHOSPHATE ALDOLASE"/>
    <property type="match status" value="1"/>
</dbReference>
<dbReference type="InterPro" id="IPR013785">
    <property type="entry name" value="Aldolase_TIM"/>
</dbReference>
<dbReference type="GeneTree" id="ENSGT00390000007878"/>
<name>S4RZE1_PETMA</name>
<comment type="subunit">
    <text evidence="14">Interacts with YBX1.</text>
</comment>
<evidence type="ECO:0000256" key="11">
    <source>
        <dbReference type="ARBA" id="ARBA00032755"/>
    </source>
</evidence>
<feature type="active site" description="Schiff-base intermediate with acetaldehyde" evidence="16">
    <location>
        <position position="218"/>
    </location>
</feature>
<evidence type="ECO:0000256" key="8">
    <source>
        <dbReference type="ARBA" id="ARBA00023242"/>
    </source>
</evidence>
<evidence type="ECO:0000256" key="14">
    <source>
        <dbReference type="ARBA" id="ARBA00061866"/>
    </source>
</evidence>
<evidence type="ECO:0000256" key="4">
    <source>
        <dbReference type="ARBA" id="ARBA00009473"/>
    </source>
</evidence>
<evidence type="ECO:0000256" key="6">
    <source>
        <dbReference type="ARBA" id="ARBA00022490"/>
    </source>
</evidence>
<dbReference type="GO" id="GO:0009264">
    <property type="term" value="P:deoxyribonucleotide catabolic process"/>
    <property type="evidence" value="ECO:0007669"/>
    <property type="project" value="InterPro"/>
</dbReference>
<dbReference type="InterPro" id="IPR011343">
    <property type="entry name" value="DeoC"/>
</dbReference>
<dbReference type="GO" id="GO:0016052">
    <property type="term" value="P:carbohydrate catabolic process"/>
    <property type="evidence" value="ECO:0007669"/>
    <property type="project" value="TreeGrafter"/>
</dbReference>
<reference evidence="17" key="1">
    <citation type="submission" date="2025-08" db="UniProtKB">
        <authorList>
            <consortium name="Ensembl"/>
        </authorList>
    </citation>
    <scope>IDENTIFICATION</scope>
</reference>
<dbReference type="Pfam" id="PF01791">
    <property type="entry name" value="DeoC"/>
    <property type="match status" value="1"/>
</dbReference>
<dbReference type="FunFam" id="3.20.20.70:FF:000103">
    <property type="entry name" value="Putative deoxyribose-phosphate aldolase"/>
    <property type="match status" value="1"/>
</dbReference>
<keyword evidence="7" id="KW-0456">Lyase</keyword>
<evidence type="ECO:0000256" key="9">
    <source>
        <dbReference type="ARBA" id="ARBA00023270"/>
    </source>
</evidence>
<proteinExistence type="inferred from homology"/>
<evidence type="ECO:0000256" key="12">
    <source>
        <dbReference type="ARBA" id="ARBA00048791"/>
    </source>
</evidence>
<feature type="active site" description="Proton donor/acceptor" evidence="16">
    <location>
        <position position="254"/>
    </location>
</feature>
<keyword evidence="9 16" id="KW-0704">Schiff base</keyword>
<evidence type="ECO:0000256" key="3">
    <source>
        <dbReference type="ARBA" id="ARBA00004816"/>
    </source>
</evidence>
<dbReference type="PIRSF" id="PIRSF001357">
    <property type="entry name" value="DeoC"/>
    <property type="match status" value="1"/>
</dbReference>
<dbReference type="NCBIfam" id="TIGR00126">
    <property type="entry name" value="deoC"/>
    <property type="match status" value="1"/>
</dbReference>
<dbReference type="CDD" id="cd00959">
    <property type="entry name" value="DeoC"/>
    <property type="match status" value="1"/>
</dbReference>
<dbReference type="UniPathway" id="UPA00002">
    <property type="reaction ID" value="UER00468"/>
</dbReference>
<dbReference type="AlphaFoldDB" id="S4RZE1"/>
<dbReference type="Ensembl" id="ENSPMAT00000010628.1">
    <property type="protein sequence ID" value="ENSPMAP00000010582.1"/>
    <property type="gene ID" value="ENSPMAG00000009622.1"/>
</dbReference>
<evidence type="ECO:0000256" key="13">
    <source>
        <dbReference type="ARBA" id="ARBA00054733"/>
    </source>
</evidence>
<comment type="similarity">
    <text evidence="4">Belongs to the DeoC/FbaB aldolase family. DeoC type 2 subfamily.</text>
</comment>
<evidence type="ECO:0000256" key="5">
    <source>
        <dbReference type="ARBA" id="ARBA00012515"/>
    </source>
</evidence>
<accession>S4RZE1</accession>
<sequence>MATRNVGLELDLDWVSRVQVNLPAVKLRAEQLQARRTVKKQWQAAWLLKAVTCIDLTTLSGDDTAANVHRLCFKAKWPIREDLLKAVGMQDKGITVGAVCVYPSRVTDAVKALKSAGCDIPVASVATGFPAGQTLLKTRLEEIRLAVADGAREIDIVISRALALTGQWKALYEEIRACRKACGEAHMKTILAVGDLGSLTNVYKASLVAMMAGSDFIKTSTGKEGVNATFPVALVMVRAIRDYHHRTGNKVGFKPAGGIRSAKDALAWLVLIKEELGNEWLSPELFRLGASSLLSDIERQIYHHVTGHYAAAHELPMA</sequence>
<comment type="pathway">
    <text evidence="3">Carbohydrate degradation; 2-deoxy-D-ribose 1-phosphate degradation; D-glyceraldehyde 3-phosphate and acetaldehyde from 2-deoxy-alpha-D-ribose 1-phosphate: step 2/2.</text>
</comment>
<evidence type="ECO:0000256" key="15">
    <source>
        <dbReference type="ARBA" id="ARBA00068105"/>
    </source>
</evidence>
<dbReference type="SUPFAM" id="SSF51569">
    <property type="entry name" value="Aldolase"/>
    <property type="match status" value="1"/>
</dbReference>
<dbReference type="PANTHER" id="PTHR10889:SF3">
    <property type="entry name" value="DEOXYRIBOSE-PHOSPHATE ALDOLASE"/>
    <property type="match status" value="1"/>
</dbReference>
<dbReference type="OMA" id="RYSGPDY"/>
<evidence type="ECO:0000313" key="17">
    <source>
        <dbReference type="Ensembl" id="ENSPMAP00000010582.1"/>
    </source>
</evidence>
<keyword evidence="8" id="KW-0539">Nucleus</keyword>
<dbReference type="STRING" id="7757.ENSPMAP00000010582"/>
<dbReference type="GO" id="GO:0004139">
    <property type="term" value="F:deoxyribose-phosphate aldolase activity"/>
    <property type="evidence" value="ECO:0007669"/>
    <property type="project" value="UniProtKB-EC"/>
</dbReference>
<organism evidence="17">
    <name type="scientific">Petromyzon marinus</name>
    <name type="common">Sea lamprey</name>
    <dbReference type="NCBI Taxonomy" id="7757"/>
    <lineage>
        <taxon>Eukaryota</taxon>
        <taxon>Metazoa</taxon>
        <taxon>Chordata</taxon>
        <taxon>Craniata</taxon>
        <taxon>Vertebrata</taxon>
        <taxon>Cyclostomata</taxon>
        <taxon>Hyperoartia</taxon>
        <taxon>Petromyzontiformes</taxon>
        <taxon>Petromyzontidae</taxon>
        <taxon>Petromyzon</taxon>
    </lineage>
</organism>
<dbReference type="SMART" id="SM01133">
    <property type="entry name" value="DeoC"/>
    <property type="match status" value="1"/>
</dbReference>
<evidence type="ECO:0000256" key="1">
    <source>
        <dbReference type="ARBA" id="ARBA00004123"/>
    </source>
</evidence>
<evidence type="ECO:0000256" key="16">
    <source>
        <dbReference type="PIRSR" id="PIRSR001357-50"/>
    </source>
</evidence>
<evidence type="ECO:0000256" key="10">
    <source>
        <dbReference type="ARBA" id="ARBA00031814"/>
    </source>
</evidence>
<dbReference type="EC" id="4.1.2.4" evidence="5"/>
<evidence type="ECO:0000256" key="2">
    <source>
        <dbReference type="ARBA" id="ARBA00004463"/>
    </source>
</evidence>
<comment type="function">
    <text evidence="13">Catalyzes a reversible aldol reaction between acetaldehyde and D-glyceraldehyde 3-phosphate to generate 2-deoxy-D-ribose 5-phosphate. Participates in stress granule (SG) assembly. May allow ATP production from extracellular deoxyinosine in conditions of energy deprivation.</text>
</comment>
<dbReference type="GO" id="GO:0005737">
    <property type="term" value="C:cytoplasm"/>
    <property type="evidence" value="ECO:0007669"/>
    <property type="project" value="InterPro"/>
</dbReference>
<reference evidence="17" key="2">
    <citation type="submission" date="2025-09" db="UniProtKB">
        <authorList>
            <consortium name="Ensembl"/>
        </authorList>
    </citation>
    <scope>IDENTIFICATION</scope>
</reference>
<comment type="subcellular location">
    <subcellularLocation>
        <location evidence="2">Cytoplasmic granule</location>
    </subcellularLocation>
    <subcellularLocation>
        <location evidence="1">Nucleus</location>
    </subcellularLocation>
</comment>